<organism evidence="2 3">
    <name type="scientific">Flavobacterium gilvum</name>
    <dbReference type="NCBI Taxonomy" id="1492737"/>
    <lineage>
        <taxon>Bacteria</taxon>
        <taxon>Pseudomonadati</taxon>
        <taxon>Bacteroidota</taxon>
        <taxon>Flavobacteriia</taxon>
        <taxon>Flavobacteriales</taxon>
        <taxon>Flavobacteriaceae</taxon>
        <taxon>Flavobacterium</taxon>
    </lineage>
</organism>
<dbReference type="AlphaFoldDB" id="A0AAC9N377"/>
<proteinExistence type="predicted"/>
<evidence type="ECO:0000313" key="2">
    <source>
        <dbReference type="EMBL" id="AOW08290.1"/>
    </source>
</evidence>
<dbReference type="KEGG" id="fgl:EM308_01510"/>
<dbReference type="EMBL" id="CP017479">
    <property type="protein sequence ID" value="AOW08290.1"/>
    <property type="molecule type" value="Genomic_DNA"/>
</dbReference>
<keyword evidence="3" id="KW-1185">Reference proteome</keyword>
<protein>
    <submittedName>
        <fullName evidence="2">Uncharacterized protein</fullName>
    </submittedName>
</protein>
<keyword evidence="1" id="KW-0812">Transmembrane</keyword>
<name>A0AAC9N377_9FLAO</name>
<accession>A0AAC9N377</accession>
<keyword evidence="1" id="KW-0472">Membrane</keyword>
<dbReference type="Proteomes" id="UP000175968">
    <property type="component" value="Chromosome"/>
</dbReference>
<gene>
    <name evidence="2" type="ORF">EM308_01510</name>
</gene>
<sequence length="117" mass="14015">MFLTTTSIIKPENHPIKFRKKCEKNNQEKPLITILTIKPYTKKTSGSFLFEYPFSNKKLPEAIPLIHYFGIFTLFHFINRDYKKLRHFYTESYLVLELAIVKYNPLAFYNLLIYVID</sequence>
<reference evidence="2 3" key="1">
    <citation type="submission" date="2016-10" db="EMBL/GenBank/DDBJ databases">
        <title>Flavobacterium gilvum sp. nov., isolated from stream water.</title>
        <authorList>
            <person name="Shin S.-K."/>
            <person name="Cho Y.-J."/>
            <person name="Yi H."/>
        </authorList>
    </citation>
    <scope>NUCLEOTIDE SEQUENCE [LARGE SCALE GENOMIC DNA]</scope>
    <source>
        <strain evidence="2 3">EM1308</strain>
    </source>
</reference>
<keyword evidence="1" id="KW-1133">Transmembrane helix</keyword>
<feature type="transmembrane region" description="Helical" evidence="1">
    <location>
        <begin position="62"/>
        <end position="78"/>
    </location>
</feature>
<evidence type="ECO:0000256" key="1">
    <source>
        <dbReference type="SAM" id="Phobius"/>
    </source>
</evidence>
<evidence type="ECO:0000313" key="3">
    <source>
        <dbReference type="Proteomes" id="UP000175968"/>
    </source>
</evidence>